<dbReference type="GO" id="GO:0016538">
    <property type="term" value="F:cyclin-dependent protein serine/threonine kinase regulator activity"/>
    <property type="evidence" value="ECO:0007669"/>
    <property type="project" value="TreeGrafter"/>
</dbReference>
<protein>
    <submittedName>
        <fullName evidence="3">Uncharacterized protein</fullName>
    </submittedName>
</protein>
<keyword evidence="2" id="KW-0472">Membrane</keyword>
<evidence type="ECO:0000256" key="2">
    <source>
        <dbReference type="SAM" id="Phobius"/>
    </source>
</evidence>
<proteinExistence type="predicted"/>
<feature type="compositionally biased region" description="Low complexity" evidence="1">
    <location>
        <begin position="490"/>
        <end position="499"/>
    </location>
</feature>
<organism evidence="3 4">
    <name type="scientific">Lactarius akahatsu</name>
    <dbReference type="NCBI Taxonomy" id="416441"/>
    <lineage>
        <taxon>Eukaryota</taxon>
        <taxon>Fungi</taxon>
        <taxon>Dikarya</taxon>
        <taxon>Basidiomycota</taxon>
        <taxon>Agaricomycotina</taxon>
        <taxon>Agaricomycetes</taxon>
        <taxon>Russulales</taxon>
        <taxon>Russulaceae</taxon>
        <taxon>Lactarius</taxon>
    </lineage>
</organism>
<dbReference type="EMBL" id="JAKELL010000100">
    <property type="protein sequence ID" value="KAH8982389.1"/>
    <property type="molecule type" value="Genomic_DNA"/>
</dbReference>
<dbReference type="Gene3D" id="1.10.472.10">
    <property type="entry name" value="Cyclin-like"/>
    <property type="match status" value="1"/>
</dbReference>
<evidence type="ECO:0000313" key="3">
    <source>
        <dbReference type="EMBL" id="KAH8982389.1"/>
    </source>
</evidence>
<dbReference type="CDD" id="cd20557">
    <property type="entry name" value="CYCLIN_ScPCL1-like"/>
    <property type="match status" value="1"/>
</dbReference>
<evidence type="ECO:0000313" key="4">
    <source>
        <dbReference type="Proteomes" id="UP001201163"/>
    </source>
</evidence>
<keyword evidence="4" id="KW-1185">Reference proteome</keyword>
<dbReference type="GO" id="GO:0000307">
    <property type="term" value="C:cyclin-dependent protein kinase holoenzyme complex"/>
    <property type="evidence" value="ECO:0007669"/>
    <property type="project" value="TreeGrafter"/>
</dbReference>
<reference evidence="3" key="1">
    <citation type="submission" date="2022-01" db="EMBL/GenBank/DDBJ databases">
        <title>Comparative genomics reveals a dynamic genome evolution in the ectomycorrhizal milk-cap (Lactarius) mushrooms.</title>
        <authorList>
            <consortium name="DOE Joint Genome Institute"/>
            <person name="Lebreton A."/>
            <person name="Tang N."/>
            <person name="Kuo A."/>
            <person name="LaButti K."/>
            <person name="Drula E."/>
            <person name="Barry K."/>
            <person name="Clum A."/>
            <person name="Lipzen A."/>
            <person name="Mousain D."/>
            <person name="Ng V."/>
            <person name="Wang R."/>
            <person name="Wang X."/>
            <person name="Dai Y."/>
            <person name="Henrissat B."/>
            <person name="Grigoriev I.V."/>
            <person name="Guerin-Laguette A."/>
            <person name="Yu F."/>
            <person name="Martin F.M."/>
        </authorList>
    </citation>
    <scope>NUCLEOTIDE SEQUENCE</scope>
    <source>
        <strain evidence="3">QP</strain>
    </source>
</reference>
<keyword evidence="2" id="KW-0812">Transmembrane</keyword>
<dbReference type="InterPro" id="IPR013922">
    <property type="entry name" value="Cyclin_PHO80-like"/>
</dbReference>
<dbReference type="PANTHER" id="PTHR15615">
    <property type="match status" value="1"/>
</dbReference>
<accession>A0AAD4Q6I9</accession>
<dbReference type="AlphaFoldDB" id="A0AAD4Q6I9"/>
<dbReference type="Proteomes" id="UP001201163">
    <property type="component" value="Unassembled WGS sequence"/>
</dbReference>
<comment type="caution">
    <text evidence="3">The sequence shown here is derived from an EMBL/GenBank/DDBJ whole genome shotgun (WGS) entry which is preliminary data.</text>
</comment>
<gene>
    <name evidence="3" type="ORF">EDB92DRAFT_121274</name>
</gene>
<dbReference type="GO" id="GO:0005634">
    <property type="term" value="C:nucleus"/>
    <property type="evidence" value="ECO:0007669"/>
    <property type="project" value="TreeGrafter"/>
</dbReference>
<feature type="region of interest" description="Disordered" evidence="1">
    <location>
        <begin position="475"/>
        <end position="534"/>
    </location>
</feature>
<keyword evidence="2" id="KW-1133">Transmembrane helix</keyword>
<sequence>MTTTLFTHTAVQGEEHSWDGRKHIYSFRDSFHDLAPSVPLPTSAPKECTDTSSNFSEPRFTRLMTNDTQRLHTELKGLWTSAPRSAHPAGAYERGFDYPRLFQLDASFTTGATEPSDRQGSKRKLEFQFATVPVNKVTPKPFHDRLNSTSGFNPVEPALQRAQDILSDTNSRDATMVHTSHYPYDDRLSQAADREVVTRESEPARGWRVTTLPPAAASYLRRWPVDADRPIRPRSLSEACDNGKRAFRALADWITIYLFVLVETGRLPQDGAIDRLPLWRSMTAFQSTRQLIHRILFATAVPHSAIFLALWYIFRLPISPQTVVYAQDTARARFRDSLKNGSAHLIEGYMMRVFTAGIMLADKWVNDQTFQLRTWHEITGIPKVVLRNLEVAAMGVLEYNLRVSGNEWQMWLGHLTSWHSALGTDPLMTIDTPPFSHALITTSLKDVVRASSRSEIRGTPEPSFLELQISRMTDERKWSATPSATSNDRSFPFSMSLPSHPLPPGPVPSQQRTTFSAPGHMKPWPGVRPTVSSF</sequence>
<feature type="compositionally biased region" description="Polar residues" evidence="1">
    <location>
        <begin position="480"/>
        <end position="489"/>
    </location>
</feature>
<evidence type="ECO:0000256" key="1">
    <source>
        <dbReference type="SAM" id="MobiDB-lite"/>
    </source>
</evidence>
<feature type="transmembrane region" description="Helical" evidence="2">
    <location>
        <begin position="295"/>
        <end position="314"/>
    </location>
</feature>
<dbReference type="PANTHER" id="PTHR15615:SF27">
    <property type="entry name" value="PHO85 CYCLIN CLG1"/>
    <property type="match status" value="1"/>
</dbReference>
<dbReference type="GO" id="GO:0019901">
    <property type="term" value="F:protein kinase binding"/>
    <property type="evidence" value="ECO:0007669"/>
    <property type="project" value="InterPro"/>
</dbReference>
<name>A0AAD4Q6I9_9AGAM</name>